<evidence type="ECO:0000313" key="1">
    <source>
        <dbReference type="EMBL" id="MFM0104741.1"/>
    </source>
</evidence>
<comment type="caution">
    <text evidence="1">The sequence shown here is derived from an EMBL/GenBank/DDBJ whole genome shotgun (WGS) entry which is preliminary data.</text>
</comment>
<proteinExistence type="predicted"/>
<gene>
    <name evidence="1" type="ORF">PQR01_14960</name>
</gene>
<reference evidence="1 2" key="1">
    <citation type="journal article" date="2024" name="Chem. Sci.">
        <title>Discovery of megapolipeptins by genome mining of a Burkholderiales bacteria collection.</title>
        <authorList>
            <person name="Paulo B.S."/>
            <person name="Recchia M.J.J."/>
            <person name="Lee S."/>
            <person name="Fergusson C.H."/>
            <person name="Romanowski S.B."/>
            <person name="Hernandez A."/>
            <person name="Krull N."/>
            <person name="Liu D.Y."/>
            <person name="Cavanagh H."/>
            <person name="Bos A."/>
            <person name="Gray C.A."/>
            <person name="Murphy B.T."/>
            <person name="Linington R.G."/>
            <person name="Eustaquio A.S."/>
        </authorList>
    </citation>
    <scope>NUCLEOTIDE SEQUENCE [LARGE SCALE GENOMIC DNA]</scope>
    <source>
        <strain evidence="1 2">RL18-126-BIB-B</strain>
    </source>
</reference>
<dbReference type="EMBL" id="JAQQDW010000026">
    <property type="protein sequence ID" value="MFM0104741.1"/>
    <property type="molecule type" value="Genomic_DNA"/>
</dbReference>
<protein>
    <submittedName>
        <fullName evidence="1">Efflux RND transporter permease subunit</fullName>
    </submittedName>
</protein>
<organism evidence="1 2">
    <name type="scientific">Paraburkholderia rhynchosiae</name>
    <dbReference type="NCBI Taxonomy" id="487049"/>
    <lineage>
        <taxon>Bacteria</taxon>
        <taxon>Pseudomonadati</taxon>
        <taxon>Pseudomonadota</taxon>
        <taxon>Betaproteobacteria</taxon>
        <taxon>Burkholderiales</taxon>
        <taxon>Burkholderiaceae</taxon>
        <taxon>Paraburkholderia</taxon>
    </lineage>
</organism>
<dbReference type="Proteomes" id="UP001629235">
    <property type="component" value="Unassembled WGS sequence"/>
</dbReference>
<accession>A0ACC7NGS3</accession>
<sequence length="1073" mass="114985">MAKFFIDRPIFAWVIAIILMLAGIASVFTLPIAQYPTIAPPAVQISATYPGASAKTVENTVTQVIEQQMSGLDHLLYLASTSDDSGTATITLTFAAGTNPDIAQVQVQNKLQLATPLLPQAVQQLGTKVTKSSSSFLLVMAFVSEDGSMSKYDLANYVASNIQDPISRIDGVGTVTLFGSQYAMRIWLDANKLNNFGLTPVDVQTALQAQNVQVAGGSLGGTPSVPGQVLQATITQATLLNTPEQFGNILLKVNTDGSQVRLRDVSHIELGGENYNFDTKYNGQPTAGFGIQLATGANALATAKAVRAKVAELSKYFPHGLVVQYPYDTTPFVRLSIEEVVKTLLEGIVLVFLVMYLFLQNLRATLIPTIAVPVVLLGTFAIMGIVGFSINVLSMFGLVLAIGLLVDDAIVVVENVERVMQEEGLSPRDATRKAMDQITGALVGVALVLSAVFVPVAFSGGSVGAIYRQFSLTIVAAMVLSVLVALILTPALCATILKPIPKGHHETATGFFGWFNRTFNKSRDKYHSGVHHVIKRSGRWLIIYMVVIFAVGLLFVKLPKSFLPDEDQGTMFVLVQTPSGSTQETTARALKDVSDYLRNEEKSIVESTFTVNGFSFAGRGQNAGLVFVRMKDYGLRQHSDQKVQALVGRLYMHFASYKNATVFPVNPPSIPELGTAAGFDFQLQDRAGVGHAKLMEARNMLLGLAAKDPTLAQVRPNGLNDTPQFKVSIDHEKASALGVSLATIDQTFSIAWASQYVNNFLDTDGRIKKVYLQGDAPFRMKPEDVNVWFVRNNAGAMVPFSAFASTEWTYGSPKLERYNGISSVEIQGAAAPGKSTGQAMTAMEALVAKLPAGVGYEWTGLSLQERQSGSQAPILYGISILVVFLCLAALYESWSIPFSVIMVVPLGVIGALLAATLRGLENDVFFQVGLLTTVGLSAKNAILIVEFARELQQGEGMGPIEAALEAARLRLRPILMTSLAFILGVMPLAISNGAGSASQHAIGTGVIGGMLTATFLAIFMIPMFFVVIRAKFGGEKEDPDEALAHYNQHHPHDPQGGGSAGGSTDEGSGKDGH</sequence>
<name>A0ACC7NGS3_9BURK</name>
<keyword evidence="2" id="KW-1185">Reference proteome</keyword>
<evidence type="ECO:0000313" key="2">
    <source>
        <dbReference type="Proteomes" id="UP001629235"/>
    </source>
</evidence>